<dbReference type="WBParaSite" id="maker-PairedContig_1199-snap-gene-0.14-mRNA-1">
    <property type="protein sequence ID" value="maker-PairedContig_1199-snap-gene-0.14-mRNA-1"/>
    <property type="gene ID" value="maker-PairedContig_1199-snap-gene-0.14"/>
</dbReference>
<proteinExistence type="predicted"/>
<accession>A0A1I8EBC3</accession>
<reference evidence="1" key="1">
    <citation type="submission" date="2016-11" db="UniProtKB">
        <authorList>
            <consortium name="WormBaseParasite"/>
        </authorList>
    </citation>
    <scope>IDENTIFICATION</scope>
    <source>
        <strain evidence="1">pt0022</strain>
    </source>
</reference>
<protein>
    <submittedName>
        <fullName evidence="1">Uncharacterized protein</fullName>
    </submittedName>
</protein>
<name>A0A1I8EBC3_WUCBA</name>
<sequence length="104" mass="11946">MDAHVCVLCMCVVYVDGVIEGDLMTWKTGRELKYEEHVLVLHDREDLERLSVPAWRGQLFLKVARMIATIYGKRRPRGGDCSRRSSISTSNDAPLFLLEFTCNR</sequence>
<evidence type="ECO:0000313" key="1">
    <source>
        <dbReference type="WBParaSite" id="maker-PairedContig_1199-snap-gene-0.14-mRNA-1"/>
    </source>
</evidence>
<organism evidence="1">
    <name type="scientific">Wuchereria bancrofti</name>
    <dbReference type="NCBI Taxonomy" id="6293"/>
    <lineage>
        <taxon>Eukaryota</taxon>
        <taxon>Metazoa</taxon>
        <taxon>Ecdysozoa</taxon>
        <taxon>Nematoda</taxon>
        <taxon>Chromadorea</taxon>
        <taxon>Rhabditida</taxon>
        <taxon>Spirurina</taxon>
        <taxon>Spiruromorpha</taxon>
        <taxon>Filarioidea</taxon>
        <taxon>Onchocercidae</taxon>
        <taxon>Wuchereria</taxon>
    </lineage>
</organism>
<dbReference type="AlphaFoldDB" id="A0A1I8EBC3"/>